<sequence length="113" mass="12976">FQYSPLKEGTNEIRVLHVLRQSGQGTLRARLEHAPLDKAPYETVSYCWGDPTPSRVLVVNGARLLIPQSSWQALNRLAFDNKERTLWIDAICINQQENDERGHQVALMREVYS</sequence>
<dbReference type="InterPro" id="IPR052895">
    <property type="entry name" value="HetReg/Transcr_Mod"/>
</dbReference>
<dbReference type="PANTHER" id="PTHR24148:SF73">
    <property type="entry name" value="HET DOMAIN PROTEIN (AFU_ORTHOLOGUE AFUA_8G01020)"/>
    <property type="match status" value="1"/>
</dbReference>
<dbReference type="GeneID" id="19330474"/>
<dbReference type="KEGG" id="pfj:MYCFIDRAFT_122405"/>
<keyword evidence="3" id="KW-1185">Reference proteome</keyword>
<dbReference type="PANTHER" id="PTHR24148">
    <property type="entry name" value="ANKYRIN REPEAT DOMAIN-CONTAINING PROTEIN 39 HOMOLOG-RELATED"/>
    <property type="match status" value="1"/>
</dbReference>
<gene>
    <name evidence="2" type="ORF">MYCFIDRAFT_122405</name>
</gene>
<feature type="domain" description="Heterokaryon incompatibility" evidence="1">
    <location>
        <begin position="41"/>
        <end position="113"/>
    </location>
</feature>
<dbReference type="RefSeq" id="XP_007931183.1">
    <property type="nucleotide sequence ID" value="XM_007932992.1"/>
</dbReference>
<protein>
    <recommendedName>
        <fullName evidence="1">Heterokaryon incompatibility domain-containing protein</fullName>
    </recommendedName>
</protein>
<evidence type="ECO:0000259" key="1">
    <source>
        <dbReference type="Pfam" id="PF06985"/>
    </source>
</evidence>
<dbReference type="HOGENOM" id="CLU_004184_6_2_1"/>
<dbReference type="Proteomes" id="UP000016932">
    <property type="component" value="Unassembled WGS sequence"/>
</dbReference>
<evidence type="ECO:0000313" key="2">
    <source>
        <dbReference type="EMBL" id="EME78945.1"/>
    </source>
</evidence>
<name>M2YMH3_PSEFD</name>
<dbReference type="STRING" id="383855.M2YMH3"/>
<accession>M2YMH3</accession>
<dbReference type="InterPro" id="IPR010730">
    <property type="entry name" value="HET"/>
</dbReference>
<organism evidence="2 3">
    <name type="scientific">Pseudocercospora fijiensis (strain CIRAD86)</name>
    <name type="common">Black leaf streak disease fungus</name>
    <name type="synonym">Mycosphaerella fijiensis</name>
    <dbReference type="NCBI Taxonomy" id="383855"/>
    <lineage>
        <taxon>Eukaryota</taxon>
        <taxon>Fungi</taxon>
        <taxon>Dikarya</taxon>
        <taxon>Ascomycota</taxon>
        <taxon>Pezizomycotina</taxon>
        <taxon>Dothideomycetes</taxon>
        <taxon>Dothideomycetidae</taxon>
        <taxon>Mycosphaerellales</taxon>
        <taxon>Mycosphaerellaceae</taxon>
        <taxon>Pseudocercospora</taxon>
    </lineage>
</organism>
<dbReference type="EMBL" id="KB446563">
    <property type="protein sequence ID" value="EME78945.1"/>
    <property type="molecule type" value="Genomic_DNA"/>
</dbReference>
<dbReference type="OrthoDB" id="3647238at2759"/>
<reference evidence="2 3" key="1">
    <citation type="journal article" date="2012" name="PLoS Pathog.">
        <title>Diverse lifestyles and strategies of plant pathogenesis encoded in the genomes of eighteen Dothideomycetes fungi.</title>
        <authorList>
            <person name="Ohm R.A."/>
            <person name="Feau N."/>
            <person name="Henrissat B."/>
            <person name="Schoch C.L."/>
            <person name="Horwitz B.A."/>
            <person name="Barry K.W."/>
            <person name="Condon B.J."/>
            <person name="Copeland A.C."/>
            <person name="Dhillon B."/>
            <person name="Glaser F."/>
            <person name="Hesse C.N."/>
            <person name="Kosti I."/>
            <person name="LaButti K."/>
            <person name="Lindquist E.A."/>
            <person name="Lucas S."/>
            <person name="Salamov A.A."/>
            <person name="Bradshaw R.E."/>
            <person name="Ciuffetti L."/>
            <person name="Hamelin R.C."/>
            <person name="Kema G.H.J."/>
            <person name="Lawrence C."/>
            <person name="Scott J.A."/>
            <person name="Spatafora J.W."/>
            <person name="Turgeon B.G."/>
            <person name="de Wit P.J.G.M."/>
            <person name="Zhong S."/>
            <person name="Goodwin S.B."/>
            <person name="Grigoriev I.V."/>
        </authorList>
    </citation>
    <scope>NUCLEOTIDE SEQUENCE [LARGE SCALE GENOMIC DNA]</scope>
    <source>
        <strain evidence="2 3">CIRAD86</strain>
    </source>
</reference>
<evidence type="ECO:0000313" key="3">
    <source>
        <dbReference type="Proteomes" id="UP000016932"/>
    </source>
</evidence>
<dbReference type="AlphaFoldDB" id="M2YMH3"/>
<proteinExistence type="predicted"/>
<dbReference type="VEuPathDB" id="FungiDB:MYCFIDRAFT_122405"/>
<feature type="non-terminal residue" evidence="2">
    <location>
        <position position="1"/>
    </location>
</feature>
<dbReference type="Pfam" id="PF06985">
    <property type="entry name" value="HET"/>
    <property type="match status" value="1"/>
</dbReference>
<feature type="non-terminal residue" evidence="2">
    <location>
        <position position="113"/>
    </location>
</feature>